<feature type="transmembrane region" description="Helical" evidence="1">
    <location>
        <begin position="77"/>
        <end position="97"/>
    </location>
</feature>
<evidence type="ECO:0000313" key="2">
    <source>
        <dbReference type="EMBL" id="OGL87916.1"/>
    </source>
</evidence>
<dbReference type="Proteomes" id="UP000178264">
    <property type="component" value="Unassembled WGS sequence"/>
</dbReference>
<keyword evidence="1" id="KW-1133">Transmembrane helix</keyword>
<dbReference type="EMBL" id="MGER01000043">
    <property type="protein sequence ID" value="OGL87916.1"/>
    <property type="molecule type" value="Genomic_DNA"/>
</dbReference>
<feature type="transmembrane region" description="Helical" evidence="1">
    <location>
        <begin position="253"/>
        <end position="272"/>
    </location>
</feature>
<reference evidence="2 3" key="1">
    <citation type="journal article" date="2016" name="Nat. Commun.">
        <title>Thousands of microbial genomes shed light on interconnected biogeochemical processes in an aquifer system.</title>
        <authorList>
            <person name="Anantharaman K."/>
            <person name="Brown C.T."/>
            <person name="Hug L.A."/>
            <person name="Sharon I."/>
            <person name="Castelle C.J."/>
            <person name="Probst A.J."/>
            <person name="Thomas B.C."/>
            <person name="Singh A."/>
            <person name="Wilkins M.J."/>
            <person name="Karaoz U."/>
            <person name="Brodie E.L."/>
            <person name="Williams K.H."/>
            <person name="Hubbard S.S."/>
            <person name="Banfield J.F."/>
        </authorList>
    </citation>
    <scope>NUCLEOTIDE SEQUENCE [LARGE SCALE GENOMIC DNA]</scope>
</reference>
<name>A0A1F7VBM2_9BACT</name>
<evidence type="ECO:0000313" key="3">
    <source>
        <dbReference type="Proteomes" id="UP000178264"/>
    </source>
</evidence>
<accession>A0A1F7VBM2</accession>
<comment type="caution">
    <text evidence="2">The sequence shown here is derived from an EMBL/GenBank/DDBJ whole genome shotgun (WGS) entry which is preliminary data.</text>
</comment>
<organism evidence="2 3">
    <name type="scientific">Candidatus Uhrbacteria bacterium RIFCSPLOWO2_02_FULL_49_11</name>
    <dbReference type="NCBI Taxonomy" id="1802409"/>
    <lineage>
        <taxon>Bacteria</taxon>
        <taxon>Candidatus Uhriibacteriota</taxon>
    </lineage>
</organism>
<proteinExistence type="predicted"/>
<feature type="transmembrane region" description="Helical" evidence="1">
    <location>
        <begin position="28"/>
        <end position="45"/>
    </location>
</feature>
<evidence type="ECO:0008006" key="4">
    <source>
        <dbReference type="Google" id="ProtNLM"/>
    </source>
</evidence>
<protein>
    <recommendedName>
        <fullName evidence="4">YwiC-like protein</fullName>
    </recommendedName>
</protein>
<feature type="transmembrane region" description="Helical" evidence="1">
    <location>
        <begin position="51"/>
        <end position="70"/>
    </location>
</feature>
<feature type="transmembrane region" description="Helical" evidence="1">
    <location>
        <begin position="223"/>
        <end position="241"/>
    </location>
</feature>
<keyword evidence="1" id="KW-0472">Membrane</keyword>
<dbReference type="AlphaFoldDB" id="A0A1F7VBM2"/>
<keyword evidence="1" id="KW-0812">Transmembrane</keyword>
<evidence type="ECO:0000256" key="1">
    <source>
        <dbReference type="SAM" id="Phobius"/>
    </source>
</evidence>
<gene>
    <name evidence="2" type="ORF">A3I42_00295</name>
</gene>
<feature type="transmembrane region" description="Helical" evidence="1">
    <location>
        <begin position="166"/>
        <end position="187"/>
    </location>
</feature>
<feature type="transmembrane region" description="Helical" evidence="1">
    <location>
        <begin position="141"/>
        <end position="160"/>
    </location>
</feature>
<sequence>MDLPSVVQGIHQESKSNDSVGSIVARHYGPFVLIAAVFGAMLGIWRWVDLWWLFLAVELFIILVAYRMSYKKGEGPLFRWHAAIPLISVIAGSGLLIMVSGGVFRGMIAGLVALSIGAHLRGFVKYQEAPSALRALYCENVGWFIASFGVFALCATLSGALTFVHFSLGGVLGLVFLGTFLFTRHALEYSALSSKNRSHGRWVLSLCIMESMGVFVLMPFTPLLLAGLILPLYVVMLELVRKPASFIKRSSQMLGASVVAGVWILLLSTARWP</sequence>